<gene>
    <name evidence="1" type="ORF">M1L60_23940</name>
</gene>
<name>A0ABT1DUD8_9ACTN</name>
<dbReference type="Proteomes" id="UP001523369">
    <property type="component" value="Unassembled WGS sequence"/>
</dbReference>
<accession>A0ABT1DUD8</accession>
<evidence type="ECO:0000313" key="1">
    <source>
        <dbReference type="EMBL" id="MCO8273651.1"/>
    </source>
</evidence>
<dbReference type="EMBL" id="JAMYJR010000027">
    <property type="protein sequence ID" value="MCO8273651.1"/>
    <property type="molecule type" value="Genomic_DNA"/>
</dbReference>
<proteinExistence type="predicted"/>
<reference evidence="1 2" key="1">
    <citation type="submission" date="2022-06" db="EMBL/GenBank/DDBJ databases">
        <title>New Species of the Genus Actinoplanes, ActinopZanes ferrugineus.</title>
        <authorList>
            <person name="Ding P."/>
        </authorList>
    </citation>
    <scope>NUCLEOTIDE SEQUENCE [LARGE SCALE GENOMIC DNA]</scope>
    <source>
        <strain evidence="1 2">TRM88003</strain>
    </source>
</reference>
<sequence>MIAPFSRPGTPEYVEATTSFQLAATVDPATICGCDHLGCTDCPALAS</sequence>
<comment type="caution">
    <text evidence="1">The sequence shown here is derived from an EMBL/GenBank/DDBJ whole genome shotgun (WGS) entry which is preliminary data.</text>
</comment>
<evidence type="ECO:0000313" key="2">
    <source>
        <dbReference type="Proteomes" id="UP001523369"/>
    </source>
</evidence>
<organism evidence="1 2">
    <name type="scientific">Paractinoplanes aksuensis</name>
    <dbReference type="NCBI Taxonomy" id="2939490"/>
    <lineage>
        <taxon>Bacteria</taxon>
        <taxon>Bacillati</taxon>
        <taxon>Actinomycetota</taxon>
        <taxon>Actinomycetes</taxon>
        <taxon>Micromonosporales</taxon>
        <taxon>Micromonosporaceae</taxon>
        <taxon>Paractinoplanes</taxon>
    </lineage>
</organism>
<dbReference type="RefSeq" id="WP_253239730.1">
    <property type="nucleotide sequence ID" value="NZ_JAMYJR010000027.1"/>
</dbReference>
<protein>
    <submittedName>
        <fullName evidence="1">Uncharacterized protein</fullName>
    </submittedName>
</protein>
<keyword evidence="2" id="KW-1185">Reference proteome</keyword>